<dbReference type="Proteomes" id="UP000821865">
    <property type="component" value="Chromosome 3"/>
</dbReference>
<accession>A0ACB8D2N2</accession>
<sequence length="156" mass="18469">MLPCEVSDVIARRSREDSEVYDKVKAALFRKYRLSTEDFPQRFRDARRGTPPEFAYHVNVNLVEWLKSAQAYGNHDKECMMLEQFFRGIAEEVRLWVQDRMMELDVERAAELAEDYCMRRNFRSTPRRSERSDKAGFGSGKPEGNKSFRRNFKPET</sequence>
<comment type="caution">
    <text evidence="1">The sequence shown here is derived from an EMBL/GenBank/DDBJ whole genome shotgun (WGS) entry which is preliminary data.</text>
</comment>
<dbReference type="EMBL" id="CM023472">
    <property type="protein sequence ID" value="KAH7958785.1"/>
    <property type="molecule type" value="Genomic_DNA"/>
</dbReference>
<evidence type="ECO:0000313" key="2">
    <source>
        <dbReference type="Proteomes" id="UP000821865"/>
    </source>
</evidence>
<name>A0ACB8D2N2_DERSI</name>
<protein>
    <submittedName>
        <fullName evidence="1">Uncharacterized protein</fullName>
    </submittedName>
</protein>
<proteinExistence type="predicted"/>
<organism evidence="1 2">
    <name type="scientific">Dermacentor silvarum</name>
    <name type="common">Tick</name>
    <dbReference type="NCBI Taxonomy" id="543639"/>
    <lineage>
        <taxon>Eukaryota</taxon>
        <taxon>Metazoa</taxon>
        <taxon>Ecdysozoa</taxon>
        <taxon>Arthropoda</taxon>
        <taxon>Chelicerata</taxon>
        <taxon>Arachnida</taxon>
        <taxon>Acari</taxon>
        <taxon>Parasitiformes</taxon>
        <taxon>Ixodida</taxon>
        <taxon>Ixodoidea</taxon>
        <taxon>Ixodidae</taxon>
        <taxon>Rhipicephalinae</taxon>
        <taxon>Dermacentor</taxon>
    </lineage>
</organism>
<reference evidence="1" key="1">
    <citation type="submission" date="2020-05" db="EMBL/GenBank/DDBJ databases">
        <title>Large-scale comparative analyses of tick genomes elucidate their genetic diversity and vector capacities.</title>
        <authorList>
            <person name="Jia N."/>
            <person name="Wang J."/>
            <person name="Shi W."/>
            <person name="Du L."/>
            <person name="Sun Y."/>
            <person name="Zhan W."/>
            <person name="Jiang J."/>
            <person name="Wang Q."/>
            <person name="Zhang B."/>
            <person name="Ji P."/>
            <person name="Sakyi L.B."/>
            <person name="Cui X."/>
            <person name="Yuan T."/>
            <person name="Jiang B."/>
            <person name="Yang W."/>
            <person name="Lam T.T.-Y."/>
            <person name="Chang Q."/>
            <person name="Ding S."/>
            <person name="Wang X."/>
            <person name="Zhu J."/>
            <person name="Ruan X."/>
            <person name="Zhao L."/>
            <person name="Wei J."/>
            <person name="Que T."/>
            <person name="Du C."/>
            <person name="Cheng J."/>
            <person name="Dai P."/>
            <person name="Han X."/>
            <person name="Huang E."/>
            <person name="Gao Y."/>
            <person name="Liu J."/>
            <person name="Shao H."/>
            <person name="Ye R."/>
            <person name="Li L."/>
            <person name="Wei W."/>
            <person name="Wang X."/>
            <person name="Wang C."/>
            <person name="Yang T."/>
            <person name="Huo Q."/>
            <person name="Li W."/>
            <person name="Guo W."/>
            <person name="Chen H."/>
            <person name="Zhou L."/>
            <person name="Ni X."/>
            <person name="Tian J."/>
            <person name="Zhou Y."/>
            <person name="Sheng Y."/>
            <person name="Liu T."/>
            <person name="Pan Y."/>
            <person name="Xia L."/>
            <person name="Li J."/>
            <person name="Zhao F."/>
            <person name="Cao W."/>
        </authorList>
    </citation>
    <scope>NUCLEOTIDE SEQUENCE</scope>
    <source>
        <strain evidence="1">Dsil-2018</strain>
    </source>
</reference>
<keyword evidence="2" id="KW-1185">Reference proteome</keyword>
<gene>
    <name evidence="1" type="ORF">HPB49_005074</name>
</gene>
<evidence type="ECO:0000313" key="1">
    <source>
        <dbReference type="EMBL" id="KAH7958785.1"/>
    </source>
</evidence>